<dbReference type="Gene3D" id="3.40.50.300">
    <property type="entry name" value="P-loop containing nucleotide triphosphate hydrolases"/>
    <property type="match status" value="1"/>
</dbReference>
<dbReference type="PANTHER" id="PTHR14074">
    <property type="entry name" value="HELICASE WITH DEATH DOMAIN-RELATED"/>
    <property type="match status" value="1"/>
</dbReference>
<dbReference type="Proteomes" id="UP000215914">
    <property type="component" value="Unassembled WGS sequence"/>
</dbReference>
<feature type="transmembrane region" description="Helical" evidence="1">
    <location>
        <begin position="54"/>
        <end position="71"/>
    </location>
</feature>
<sequence>MVKRRKITDLTLDSWNNFVKLGFCTGFSVVCFYQIEALAQAIKENTIVFLETGSGKTLIAIMLLCHYAYLLKKSSSCIAVFLVVGTHCCIGQTISGVCEKAP</sequence>
<dbReference type="Gramene" id="mRNA:HanXRQr2_Chr14g0646591">
    <property type="protein sequence ID" value="mRNA:HanXRQr2_Chr14g0646591"/>
    <property type="gene ID" value="HanXRQr2_Chr14g0646591"/>
</dbReference>
<evidence type="ECO:0000313" key="2">
    <source>
        <dbReference type="EMBL" id="KAF5769297.1"/>
    </source>
</evidence>
<dbReference type="InterPro" id="IPR027417">
    <property type="entry name" value="P-loop_NTPase"/>
</dbReference>
<keyword evidence="2" id="KW-0378">Hydrolase</keyword>
<evidence type="ECO:0000313" key="3">
    <source>
        <dbReference type="Proteomes" id="UP000215914"/>
    </source>
</evidence>
<dbReference type="SUPFAM" id="SSF52540">
    <property type="entry name" value="P-loop containing nucleoside triphosphate hydrolases"/>
    <property type="match status" value="1"/>
</dbReference>
<dbReference type="InterPro" id="IPR051363">
    <property type="entry name" value="RLR_Helicase"/>
</dbReference>
<evidence type="ECO:0000256" key="1">
    <source>
        <dbReference type="SAM" id="Phobius"/>
    </source>
</evidence>
<feature type="transmembrane region" description="Helical" evidence="1">
    <location>
        <begin position="21"/>
        <end position="42"/>
    </location>
</feature>
<dbReference type="AlphaFoldDB" id="A0A9K3E9A1"/>
<reference evidence="2" key="1">
    <citation type="journal article" date="2017" name="Nature">
        <title>The sunflower genome provides insights into oil metabolism, flowering and Asterid evolution.</title>
        <authorList>
            <person name="Badouin H."/>
            <person name="Gouzy J."/>
            <person name="Grassa C.J."/>
            <person name="Murat F."/>
            <person name="Staton S.E."/>
            <person name="Cottret L."/>
            <person name="Lelandais-Briere C."/>
            <person name="Owens G.L."/>
            <person name="Carrere S."/>
            <person name="Mayjonade B."/>
            <person name="Legrand L."/>
            <person name="Gill N."/>
            <person name="Kane N.C."/>
            <person name="Bowers J.E."/>
            <person name="Hubner S."/>
            <person name="Bellec A."/>
            <person name="Berard A."/>
            <person name="Berges H."/>
            <person name="Blanchet N."/>
            <person name="Boniface M.C."/>
            <person name="Brunel D."/>
            <person name="Catrice O."/>
            <person name="Chaidir N."/>
            <person name="Claudel C."/>
            <person name="Donnadieu C."/>
            <person name="Faraut T."/>
            <person name="Fievet G."/>
            <person name="Helmstetter N."/>
            <person name="King M."/>
            <person name="Knapp S.J."/>
            <person name="Lai Z."/>
            <person name="Le Paslier M.C."/>
            <person name="Lippi Y."/>
            <person name="Lorenzon L."/>
            <person name="Mandel J.R."/>
            <person name="Marage G."/>
            <person name="Marchand G."/>
            <person name="Marquand E."/>
            <person name="Bret-Mestries E."/>
            <person name="Morien E."/>
            <person name="Nambeesan S."/>
            <person name="Nguyen T."/>
            <person name="Pegot-Espagnet P."/>
            <person name="Pouilly N."/>
            <person name="Raftis F."/>
            <person name="Sallet E."/>
            <person name="Schiex T."/>
            <person name="Thomas J."/>
            <person name="Vandecasteele C."/>
            <person name="Vares D."/>
            <person name="Vear F."/>
            <person name="Vautrin S."/>
            <person name="Crespi M."/>
            <person name="Mangin B."/>
            <person name="Burke J.M."/>
            <person name="Salse J."/>
            <person name="Munos S."/>
            <person name="Vincourt P."/>
            <person name="Rieseberg L.H."/>
            <person name="Langlade N.B."/>
        </authorList>
    </citation>
    <scope>NUCLEOTIDE SEQUENCE</scope>
    <source>
        <tissue evidence="2">Leaves</tissue>
    </source>
</reference>
<name>A0A9K3E9A1_HELAN</name>
<protein>
    <submittedName>
        <fullName evidence="2">Ribonuclease III</fullName>
        <ecNumber evidence="2">3.1.26.3</ecNumber>
    </submittedName>
</protein>
<dbReference type="EC" id="3.1.26.3" evidence="2"/>
<comment type="caution">
    <text evidence="2">The sequence shown here is derived from an EMBL/GenBank/DDBJ whole genome shotgun (WGS) entry which is preliminary data.</text>
</comment>
<organism evidence="2 3">
    <name type="scientific">Helianthus annuus</name>
    <name type="common">Common sunflower</name>
    <dbReference type="NCBI Taxonomy" id="4232"/>
    <lineage>
        <taxon>Eukaryota</taxon>
        <taxon>Viridiplantae</taxon>
        <taxon>Streptophyta</taxon>
        <taxon>Embryophyta</taxon>
        <taxon>Tracheophyta</taxon>
        <taxon>Spermatophyta</taxon>
        <taxon>Magnoliopsida</taxon>
        <taxon>eudicotyledons</taxon>
        <taxon>Gunneridae</taxon>
        <taxon>Pentapetalae</taxon>
        <taxon>asterids</taxon>
        <taxon>campanulids</taxon>
        <taxon>Asterales</taxon>
        <taxon>Asteraceae</taxon>
        <taxon>Asteroideae</taxon>
        <taxon>Heliantheae alliance</taxon>
        <taxon>Heliantheae</taxon>
        <taxon>Helianthus</taxon>
    </lineage>
</organism>
<dbReference type="EMBL" id="MNCJ02000329">
    <property type="protein sequence ID" value="KAF5769297.1"/>
    <property type="molecule type" value="Genomic_DNA"/>
</dbReference>
<accession>A0A9K3E9A1</accession>
<proteinExistence type="predicted"/>
<reference evidence="2" key="2">
    <citation type="submission" date="2020-06" db="EMBL/GenBank/DDBJ databases">
        <title>Helianthus annuus Genome sequencing and assembly Release 2.</title>
        <authorList>
            <person name="Gouzy J."/>
            <person name="Langlade N."/>
            <person name="Munos S."/>
        </authorList>
    </citation>
    <scope>NUCLEOTIDE SEQUENCE</scope>
    <source>
        <tissue evidence="2">Leaves</tissue>
    </source>
</reference>
<keyword evidence="1" id="KW-0472">Membrane</keyword>
<dbReference type="PANTHER" id="PTHR14074:SF16">
    <property type="entry name" value="ANTIVIRAL INNATE IMMUNE RESPONSE RECEPTOR RIG-I"/>
    <property type="match status" value="1"/>
</dbReference>
<dbReference type="GO" id="GO:0004525">
    <property type="term" value="F:ribonuclease III activity"/>
    <property type="evidence" value="ECO:0007669"/>
    <property type="project" value="UniProtKB-EC"/>
</dbReference>
<keyword evidence="1" id="KW-1133">Transmembrane helix</keyword>
<keyword evidence="3" id="KW-1185">Reference proteome</keyword>
<keyword evidence="1" id="KW-0812">Transmembrane</keyword>
<gene>
    <name evidence="2" type="ORF">HanXRQr2_Chr14g0646591</name>
</gene>